<dbReference type="EMBL" id="ML986532">
    <property type="protein sequence ID" value="KAF2271806.1"/>
    <property type="molecule type" value="Genomic_DNA"/>
</dbReference>
<dbReference type="Proteomes" id="UP000800097">
    <property type="component" value="Unassembled WGS sequence"/>
</dbReference>
<gene>
    <name evidence="1" type="ORF">EI97DRAFT_243447</name>
</gene>
<reference evidence="1" key="1">
    <citation type="journal article" date="2020" name="Stud. Mycol.">
        <title>101 Dothideomycetes genomes: a test case for predicting lifestyles and emergence of pathogens.</title>
        <authorList>
            <person name="Haridas S."/>
            <person name="Albert R."/>
            <person name="Binder M."/>
            <person name="Bloem J."/>
            <person name="Labutti K."/>
            <person name="Salamov A."/>
            <person name="Andreopoulos B."/>
            <person name="Baker S."/>
            <person name="Barry K."/>
            <person name="Bills G."/>
            <person name="Bluhm B."/>
            <person name="Cannon C."/>
            <person name="Castanera R."/>
            <person name="Culley D."/>
            <person name="Daum C."/>
            <person name="Ezra D."/>
            <person name="Gonzalez J."/>
            <person name="Henrissat B."/>
            <person name="Kuo A."/>
            <person name="Liang C."/>
            <person name="Lipzen A."/>
            <person name="Lutzoni F."/>
            <person name="Magnuson J."/>
            <person name="Mondo S."/>
            <person name="Nolan M."/>
            <person name="Ohm R."/>
            <person name="Pangilinan J."/>
            <person name="Park H.-J."/>
            <person name="Ramirez L."/>
            <person name="Alfaro M."/>
            <person name="Sun H."/>
            <person name="Tritt A."/>
            <person name="Yoshinaga Y."/>
            <person name="Zwiers L.-H."/>
            <person name="Turgeon B."/>
            <person name="Goodwin S."/>
            <person name="Spatafora J."/>
            <person name="Crous P."/>
            <person name="Grigoriev I."/>
        </authorList>
    </citation>
    <scope>NUCLEOTIDE SEQUENCE</scope>
    <source>
        <strain evidence="1">CBS 379.55</strain>
    </source>
</reference>
<protein>
    <submittedName>
        <fullName evidence="1">Uncharacterized protein</fullName>
    </submittedName>
</protein>
<sequence length="58" mass="6860">MATFPLIKSQAPKLVLNLIDEKTQWLGDHAFMRYPSEDWESHGYRTITWRQYADSSTK</sequence>
<dbReference type="OrthoDB" id="429813at2759"/>
<dbReference type="GeneID" id="54547255"/>
<evidence type="ECO:0000313" key="1">
    <source>
        <dbReference type="EMBL" id="KAF2271806.1"/>
    </source>
</evidence>
<keyword evidence="2" id="KW-1185">Reference proteome</keyword>
<accession>A0A6A6J848</accession>
<dbReference type="AlphaFoldDB" id="A0A6A6J848"/>
<proteinExistence type="predicted"/>
<dbReference type="RefSeq" id="XP_033649345.1">
    <property type="nucleotide sequence ID" value="XM_033794080.1"/>
</dbReference>
<name>A0A6A6J848_WESOR</name>
<evidence type="ECO:0000313" key="2">
    <source>
        <dbReference type="Proteomes" id="UP000800097"/>
    </source>
</evidence>
<organism evidence="1 2">
    <name type="scientific">Westerdykella ornata</name>
    <dbReference type="NCBI Taxonomy" id="318751"/>
    <lineage>
        <taxon>Eukaryota</taxon>
        <taxon>Fungi</taxon>
        <taxon>Dikarya</taxon>
        <taxon>Ascomycota</taxon>
        <taxon>Pezizomycotina</taxon>
        <taxon>Dothideomycetes</taxon>
        <taxon>Pleosporomycetidae</taxon>
        <taxon>Pleosporales</taxon>
        <taxon>Sporormiaceae</taxon>
        <taxon>Westerdykella</taxon>
    </lineage>
</organism>